<evidence type="ECO:0000313" key="2">
    <source>
        <dbReference type="Proteomes" id="UP000789860"/>
    </source>
</evidence>
<protein>
    <submittedName>
        <fullName evidence="1">5296_t:CDS:1</fullName>
    </submittedName>
</protein>
<proteinExistence type="predicted"/>
<sequence>IADSERAEWTHFLHCQKKLAQIYSETAKPKTRNSASTQSCARPSTDRDSDLFAPPANLSFAPPAFNDTPHASADPMDIDDDDEYYPPPAVVAPPTYNNTATLPSLVPSDILQGSTGDDAYMRRLQLTGMSQQPDAQAHTEFTQQPQQPIPPVSSAAPPNSAPPTTAAIPSIDMAAKVAEAQARLAAVKAKINAQHAQTEIGKSAEPSSTPPQHATS</sequence>
<keyword evidence="2" id="KW-1185">Reference proteome</keyword>
<feature type="non-terminal residue" evidence="1">
    <location>
        <position position="1"/>
    </location>
</feature>
<dbReference type="EMBL" id="CAJVPM010043096">
    <property type="protein sequence ID" value="CAG8710868.1"/>
    <property type="molecule type" value="Genomic_DNA"/>
</dbReference>
<comment type="caution">
    <text evidence="1">The sequence shown here is derived from an EMBL/GenBank/DDBJ whole genome shotgun (WGS) entry which is preliminary data.</text>
</comment>
<name>A0ACA9PPG9_9GLOM</name>
<dbReference type="Proteomes" id="UP000789860">
    <property type="component" value="Unassembled WGS sequence"/>
</dbReference>
<accession>A0ACA9PPG9</accession>
<organism evidence="1 2">
    <name type="scientific">Scutellospora calospora</name>
    <dbReference type="NCBI Taxonomy" id="85575"/>
    <lineage>
        <taxon>Eukaryota</taxon>
        <taxon>Fungi</taxon>
        <taxon>Fungi incertae sedis</taxon>
        <taxon>Mucoromycota</taxon>
        <taxon>Glomeromycotina</taxon>
        <taxon>Glomeromycetes</taxon>
        <taxon>Diversisporales</taxon>
        <taxon>Gigasporaceae</taxon>
        <taxon>Scutellospora</taxon>
    </lineage>
</organism>
<evidence type="ECO:0000313" key="1">
    <source>
        <dbReference type="EMBL" id="CAG8710868.1"/>
    </source>
</evidence>
<reference evidence="1" key="1">
    <citation type="submission" date="2021-06" db="EMBL/GenBank/DDBJ databases">
        <authorList>
            <person name="Kallberg Y."/>
            <person name="Tangrot J."/>
            <person name="Rosling A."/>
        </authorList>
    </citation>
    <scope>NUCLEOTIDE SEQUENCE</scope>
    <source>
        <strain evidence="1">AU212A</strain>
    </source>
</reference>
<feature type="non-terminal residue" evidence="1">
    <location>
        <position position="216"/>
    </location>
</feature>
<gene>
    <name evidence="1" type="ORF">SCALOS_LOCUS10863</name>
</gene>